<dbReference type="Pfam" id="PF02365">
    <property type="entry name" value="NAM"/>
    <property type="match status" value="1"/>
</dbReference>
<dbReference type="PANTHER" id="PTHR31744">
    <property type="entry name" value="PROTEIN CUP-SHAPED COTYLEDON 2-RELATED"/>
    <property type="match status" value="1"/>
</dbReference>
<dbReference type="SUPFAM" id="SSF101941">
    <property type="entry name" value="NAC domain"/>
    <property type="match status" value="1"/>
</dbReference>
<dbReference type="EMBL" id="JAYDYQ010002685">
    <property type="protein sequence ID" value="KAK4480841.1"/>
    <property type="molecule type" value="Genomic_DNA"/>
</dbReference>
<evidence type="ECO:0000313" key="6">
    <source>
        <dbReference type="EMBL" id="KAK4480841.1"/>
    </source>
</evidence>
<keyword evidence="1" id="KW-0805">Transcription regulation</keyword>
<keyword evidence="3" id="KW-0804">Transcription</keyword>
<dbReference type="PANTHER" id="PTHR31744:SF220">
    <property type="entry name" value="LOW QUALITY PROTEIN: NAC DOMAIN-CONTAINING PROTEIN 90-LIKE"/>
    <property type="match status" value="1"/>
</dbReference>
<gene>
    <name evidence="6" type="ORF">RD792_011693</name>
</gene>
<dbReference type="InterPro" id="IPR036093">
    <property type="entry name" value="NAC_dom_sf"/>
</dbReference>
<evidence type="ECO:0000259" key="5">
    <source>
        <dbReference type="PROSITE" id="PS51005"/>
    </source>
</evidence>
<organism evidence="6 7">
    <name type="scientific">Penstemon davidsonii</name>
    <dbReference type="NCBI Taxonomy" id="160366"/>
    <lineage>
        <taxon>Eukaryota</taxon>
        <taxon>Viridiplantae</taxon>
        <taxon>Streptophyta</taxon>
        <taxon>Embryophyta</taxon>
        <taxon>Tracheophyta</taxon>
        <taxon>Spermatophyta</taxon>
        <taxon>Magnoliopsida</taxon>
        <taxon>eudicotyledons</taxon>
        <taxon>Gunneridae</taxon>
        <taxon>Pentapetalae</taxon>
        <taxon>asterids</taxon>
        <taxon>lamiids</taxon>
        <taxon>Lamiales</taxon>
        <taxon>Plantaginaceae</taxon>
        <taxon>Cheloneae</taxon>
        <taxon>Penstemon</taxon>
    </lineage>
</organism>
<protein>
    <recommendedName>
        <fullName evidence="5">NAC domain-containing protein</fullName>
    </recommendedName>
</protein>
<keyword evidence="2" id="KW-0238">DNA-binding</keyword>
<feature type="domain" description="NAC" evidence="5">
    <location>
        <begin position="4"/>
        <end position="158"/>
    </location>
</feature>
<keyword evidence="4" id="KW-0539">Nucleus</keyword>
<dbReference type="InterPro" id="IPR003441">
    <property type="entry name" value="NAC-dom"/>
</dbReference>
<keyword evidence="7" id="KW-1185">Reference proteome</keyword>
<comment type="caution">
    <text evidence="6">The sequence shown here is derived from an EMBL/GenBank/DDBJ whole genome shotgun (WGS) entry which is preliminary data.</text>
</comment>
<dbReference type="Proteomes" id="UP001291926">
    <property type="component" value="Unassembled WGS sequence"/>
</dbReference>
<proteinExistence type="predicted"/>
<dbReference type="PROSITE" id="PS51005">
    <property type="entry name" value="NAC"/>
    <property type="match status" value="1"/>
</dbReference>
<evidence type="ECO:0000256" key="4">
    <source>
        <dbReference type="ARBA" id="ARBA00023242"/>
    </source>
</evidence>
<name>A0ABR0CUT8_9LAMI</name>
<evidence type="ECO:0000256" key="3">
    <source>
        <dbReference type="ARBA" id="ARBA00023163"/>
    </source>
</evidence>
<evidence type="ECO:0000256" key="1">
    <source>
        <dbReference type="ARBA" id="ARBA00023015"/>
    </source>
</evidence>
<reference evidence="6 7" key="1">
    <citation type="journal article" date="2023" name="bioRxiv">
        <title>Genome report: Whole genome sequence and annotation of Penstemon davidsonii.</title>
        <authorList>
            <person name="Ostevik K.L."/>
            <person name="Alabady M."/>
            <person name="Zhang M."/>
            <person name="Rausher M.D."/>
        </authorList>
    </citation>
    <scope>NUCLEOTIDE SEQUENCE [LARGE SCALE GENOMIC DNA]</scope>
    <source>
        <strain evidence="6">DNT005</strain>
        <tissue evidence="6">Whole leaf</tissue>
    </source>
</reference>
<sequence length="158" mass="18573">MDDLPPGYRFYPTEEELVTFYLQHKLRGTRPDIDRVIPVLDIYHYNPWDLPRFSRDHDDRHANSEEWFFFVPRTERETRGGRPNRLTTEGYWKATGSPGDVYSSSQNRAIGRKRTMVFYVGRAPNGRKTQWKMNEYKAIDYSSQDQPSSSSTIANSQV</sequence>
<accession>A0ABR0CUT8</accession>
<dbReference type="Gene3D" id="2.170.150.80">
    <property type="entry name" value="NAC domain"/>
    <property type="match status" value="1"/>
</dbReference>
<evidence type="ECO:0000313" key="7">
    <source>
        <dbReference type="Proteomes" id="UP001291926"/>
    </source>
</evidence>
<evidence type="ECO:0000256" key="2">
    <source>
        <dbReference type="ARBA" id="ARBA00023125"/>
    </source>
</evidence>